<dbReference type="OrthoDB" id="10349014at2759"/>
<protein>
    <submittedName>
        <fullName evidence="1">Uncharacterized protein</fullName>
    </submittedName>
</protein>
<reference evidence="1" key="2">
    <citation type="submission" date="2022-01" db="EMBL/GenBank/DDBJ databases">
        <authorList>
            <person name="Hirooka S."/>
            <person name="Miyagishima S.Y."/>
        </authorList>
    </citation>
    <scope>NUCLEOTIDE SEQUENCE</scope>
    <source>
        <strain evidence="1">NBRC 102759</strain>
    </source>
</reference>
<organism evidence="1 2">
    <name type="scientific">Galdieria partita</name>
    <dbReference type="NCBI Taxonomy" id="83374"/>
    <lineage>
        <taxon>Eukaryota</taxon>
        <taxon>Rhodophyta</taxon>
        <taxon>Bangiophyceae</taxon>
        <taxon>Galdieriales</taxon>
        <taxon>Galdieriaceae</taxon>
        <taxon>Galdieria</taxon>
    </lineage>
</organism>
<dbReference type="EMBL" id="BQMJ01000046">
    <property type="protein sequence ID" value="GJQ13686.1"/>
    <property type="molecule type" value="Genomic_DNA"/>
</dbReference>
<name>A0A9C7PZZ2_9RHOD</name>
<gene>
    <name evidence="1" type="ORF">GpartN1_g5477.t1</name>
</gene>
<reference evidence="1" key="1">
    <citation type="journal article" date="2022" name="Proc. Natl. Acad. Sci. U.S.A.">
        <title>Life cycle and functional genomics of the unicellular red alga Galdieria for elucidating algal and plant evolution and industrial use.</title>
        <authorList>
            <person name="Hirooka S."/>
            <person name="Itabashi T."/>
            <person name="Ichinose T.M."/>
            <person name="Onuma R."/>
            <person name="Fujiwara T."/>
            <person name="Yamashita S."/>
            <person name="Jong L.W."/>
            <person name="Tomita R."/>
            <person name="Iwane A.H."/>
            <person name="Miyagishima S.Y."/>
        </authorList>
    </citation>
    <scope>NUCLEOTIDE SEQUENCE</scope>
    <source>
        <strain evidence="1">NBRC 102759</strain>
    </source>
</reference>
<comment type="caution">
    <text evidence="1">The sequence shown here is derived from an EMBL/GenBank/DDBJ whole genome shotgun (WGS) entry which is preliminary data.</text>
</comment>
<sequence length="1446" mass="170400">MVEFSSHIWWTEKFSARICKYLKTKEQIKEETKTPFHLDIVILLTPFCSVLEDHYPPRSGFHSILDATTSVLKQLGSLVDSKSLYSIQSLVVFEHRGILCCQTLSGLETRDVEGWQKFEKESLTLLEQEIEQVYIPYLQSRTHWNQDGIDLYDLLVLDCIHGGNMELETTAKVFRRMMLITSSPSMIKSSYHKENDKNAAKFLTRKGMALDLVHVLCDGLVEPIPSSVVAYCLLSGGNIWNSNNIIQLSSSSISSNQKNSAMNERSEEIGFSPMNHSLQDIFGKWFSHENSVIATSEQWKFSGNNLGVFIQWHIQQGFRPNFEFLVHSQSRMGSGSLEESYLSFYLLLNECLLVICHIHIYTNDACLDTESLECVASSHHKEEDDQQMVFLVQLELRERKENDEIVNRHYSFDRWLSLLACEQLLFDLSTNPTSIAFLSQRYNDWWKECPCLIFHILKKPTVSDSLDVQQVEEFLLSLYPGSTCSNHLFVFHIDQSQYLLFYLIPTYPSNNGVKVIFVGIGICVHEWNYYLDPLFMHYEWNLWSHHLEPSCACSFFLLESESLGSDIESLHFSCSRSHQLRIQLWGNANHCWILPTGKAAHRVFQSLRLHLKTMGWSTLREEQEGNVSVSNRMMTNAKSWWIGASYPLVIGLERERNQVKLYYHHRISGKEPLLDVASYTAVACYHAMDAVLDWWKVDEQQMLDKTKRIVKIDNSIWHFAHVVYDAKVKSRLFEFFQVRCVVFNSDWMIRTICELGDWMPIENNYDMNKIVDAVVGEHSMMSKCLTFAKKVDWNDRSAQLEWLMGMFVVWSSQEDSISLFILSLQPVQWLSQQHLAIIQRASRYHGSKVVQQIKRNIFWNSIKVENENFAQLWKEETMHWKSVRWSLDPFVSSENSQNVLFCSSNSCVIHYALKWLIEMLSNIGYHKVVFDDDRTTWLKFQYKKENNEQLRVVAKVYCDDIQVWLELYNMAPKSWHSRMWKNWILCHEWIMRILGKYLLLCFNNDCYFSSWVLLDDMSAFCEDCLKYISSGYQLSSGETKVVEWSQQNVWLLQWNHSDLCLEVHVREQQEWPLQCVLSFNDVSKATNWENIAVSQLFWSALTIQYLQGKYLIQRWNQLNIPMENNVVLLKWLLDEKNVNECDQRMLFQFRSIQLEWKYKEISKMDFIDEWKRQLGEQQVELYVHENPHKLTCVGLSSVNKLNKGIPPTDETRDNWIIFALEVPHWKSNDSSIVAKTMSLPLKVLYEFLCQTKRDDQIIEWLQKMEQIGEESQTWLSTWFSSVLFQLHQLQRWKTEIAICRNASSWNRHLFMDTFPHYSFSELCRTHFANLNYNLVKMPKLPPRNHLEWDKIINPTSAAFSETFQLLRRNQLEDNHVWYLLMSSQYDDVMLLLHLPLKEEPNLELIMQSTDKITYALRLGCQFLRWLIRQVWNQCWEKRHDLQAKLN</sequence>
<keyword evidence="2" id="KW-1185">Reference proteome</keyword>
<accession>A0A9C7PZZ2</accession>
<dbReference type="Proteomes" id="UP001061958">
    <property type="component" value="Unassembled WGS sequence"/>
</dbReference>
<proteinExistence type="predicted"/>
<evidence type="ECO:0000313" key="1">
    <source>
        <dbReference type="EMBL" id="GJQ13686.1"/>
    </source>
</evidence>
<evidence type="ECO:0000313" key="2">
    <source>
        <dbReference type="Proteomes" id="UP001061958"/>
    </source>
</evidence>